<reference evidence="1 2" key="1">
    <citation type="submission" date="2021-06" db="EMBL/GenBank/DDBJ databases">
        <authorList>
            <person name="Palmer J.M."/>
        </authorList>
    </citation>
    <scope>NUCLEOTIDE SEQUENCE [LARGE SCALE GENOMIC DNA]</scope>
    <source>
        <strain evidence="1 2">GA_2019</strain>
        <tissue evidence="1">Muscle</tissue>
    </source>
</reference>
<dbReference type="PANTHER" id="PTHR31025:SF19">
    <property type="entry name" value="SI:CH73-42K18.1-RELATED"/>
    <property type="match status" value="1"/>
</dbReference>
<evidence type="ECO:0000313" key="2">
    <source>
        <dbReference type="Proteomes" id="UP001476798"/>
    </source>
</evidence>
<dbReference type="PANTHER" id="PTHR31025">
    <property type="entry name" value="SI:CH211-196P9.1-RELATED"/>
    <property type="match status" value="1"/>
</dbReference>
<dbReference type="Proteomes" id="UP001476798">
    <property type="component" value="Unassembled WGS sequence"/>
</dbReference>
<keyword evidence="2" id="KW-1185">Reference proteome</keyword>
<name>A0ABV0N941_9TELE</name>
<gene>
    <name evidence="1" type="ORF">GOODEAATRI_031845</name>
</gene>
<accession>A0ABV0N941</accession>
<organism evidence="1 2">
    <name type="scientific">Goodea atripinnis</name>
    <dbReference type="NCBI Taxonomy" id="208336"/>
    <lineage>
        <taxon>Eukaryota</taxon>
        <taxon>Metazoa</taxon>
        <taxon>Chordata</taxon>
        <taxon>Craniata</taxon>
        <taxon>Vertebrata</taxon>
        <taxon>Euteleostomi</taxon>
        <taxon>Actinopterygii</taxon>
        <taxon>Neopterygii</taxon>
        <taxon>Teleostei</taxon>
        <taxon>Neoteleostei</taxon>
        <taxon>Acanthomorphata</taxon>
        <taxon>Ovalentaria</taxon>
        <taxon>Atherinomorphae</taxon>
        <taxon>Cyprinodontiformes</taxon>
        <taxon>Goodeidae</taxon>
        <taxon>Goodea</taxon>
    </lineage>
</organism>
<protein>
    <submittedName>
        <fullName evidence="1">Uncharacterized protein</fullName>
    </submittedName>
</protein>
<sequence>DSDDDDSFRNIDIGILLVEPEGAVPSSSLHLSPASLKIIIEGEVVMDNIQDLPKAMCVIFGLSYTMHLNYPRSMKLTFQFIQQVLLELGHSETKPKLQTLKNQLAMLSCVLCYTCKFCHSFYCLGKFIM</sequence>
<evidence type="ECO:0000313" key="1">
    <source>
        <dbReference type="EMBL" id="MEQ2166782.1"/>
    </source>
</evidence>
<proteinExistence type="predicted"/>
<comment type="caution">
    <text evidence="1">The sequence shown here is derived from an EMBL/GenBank/DDBJ whole genome shotgun (WGS) entry which is preliminary data.</text>
</comment>
<dbReference type="EMBL" id="JAHRIO010025628">
    <property type="protein sequence ID" value="MEQ2166782.1"/>
    <property type="molecule type" value="Genomic_DNA"/>
</dbReference>
<feature type="non-terminal residue" evidence="1">
    <location>
        <position position="1"/>
    </location>
</feature>